<dbReference type="GO" id="GO:0046052">
    <property type="term" value="P:UTP catabolic process"/>
    <property type="evidence" value="ECO:0007669"/>
    <property type="project" value="TreeGrafter"/>
</dbReference>
<dbReference type="Gene3D" id="1.10.287.1080">
    <property type="entry name" value="MazG-like"/>
    <property type="match status" value="2"/>
</dbReference>
<dbReference type="PATRIC" id="fig|907348.3.peg.1104"/>
<dbReference type="Pfam" id="PF03819">
    <property type="entry name" value="MazG"/>
    <property type="match status" value="2"/>
</dbReference>
<dbReference type="PANTHER" id="PTHR30522">
    <property type="entry name" value="NUCLEOSIDE TRIPHOSPHATE PYROPHOSPHOHYDROLASE"/>
    <property type="match status" value="1"/>
</dbReference>
<evidence type="ECO:0000313" key="2">
    <source>
        <dbReference type="EMBL" id="EIC02175.1"/>
    </source>
</evidence>
<gene>
    <name evidence="2" type="ORF">TresaDRAFT_2155</name>
</gene>
<name>H7EJQ5_9SPIR</name>
<dbReference type="InterPro" id="IPR011551">
    <property type="entry name" value="NTP_PyrPHydrolase_MazG"/>
</dbReference>
<dbReference type="CDD" id="cd11528">
    <property type="entry name" value="NTP-PPase_MazG_Nterm"/>
    <property type="match status" value="1"/>
</dbReference>
<sequence>MSGFENLLSVVRALRGENGCPWDKAQTPLSLRRYMIEECFETIDAITQGEPSHVKEELGDLFFNVLLDACIYEENGDFTVDECLGSIAEKLVRRHPHVFPRSEGASEANDDLGRQWDDIKAKVEGRGDECALASVPDGFPPLLKAQKMLSKAAKRGFEWEKIEDVRAKVAEEMREVDDAAKSGDGSAIEEEIGDLLLSVVNWARWLGVDAVSALDRANRKFSGRFGYVESSMRAQKIAMDKSSLGEMMRLWREAKKEGR</sequence>
<dbReference type="GO" id="GO:0046076">
    <property type="term" value="P:dTTP catabolic process"/>
    <property type="evidence" value="ECO:0007669"/>
    <property type="project" value="TreeGrafter"/>
</dbReference>
<dbReference type="AlphaFoldDB" id="H7EJQ5"/>
<dbReference type="CDD" id="cd11529">
    <property type="entry name" value="NTP-PPase_MazG_Cterm"/>
    <property type="match status" value="1"/>
</dbReference>
<dbReference type="NCBIfam" id="NF007113">
    <property type="entry name" value="PRK09562.1"/>
    <property type="match status" value="1"/>
</dbReference>
<evidence type="ECO:0000313" key="3">
    <source>
        <dbReference type="Proteomes" id="UP000003571"/>
    </source>
</evidence>
<accession>H7EJQ5</accession>
<dbReference type="eggNOG" id="COG3956">
    <property type="taxonomic scope" value="Bacteria"/>
</dbReference>
<dbReference type="Proteomes" id="UP000003571">
    <property type="component" value="Unassembled WGS sequence"/>
</dbReference>
<dbReference type="GO" id="GO:0046047">
    <property type="term" value="P:TTP catabolic process"/>
    <property type="evidence" value="ECO:0007669"/>
    <property type="project" value="TreeGrafter"/>
</dbReference>
<keyword evidence="3" id="KW-1185">Reference proteome</keyword>
<dbReference type="PANTHER" id="PTHR30522:SF0">
    <property type="entry name" value="NUCLEOSIDE TRIPHOSPHATE PYROPHOSPHOHYDROLASE"/>
    <property type="match status" value="1"/>
</dbReference>
<dbReference type="InterPro" id="IPR004518">
    <property type="entry name" value="MazG-like_dom"/>
</dbReference>
<reference evidence="2 3" key="1">
    <citation type="submission" date="2011-09" db="EMBL/GenBank/DDBJ databases">
        <title>The draft genome of Treponema saccharophilum DSM 2985.</title>
        <authorList>
            <consortium name="US DOE Joint Genome Institute (JGI-PGF)"/>
            <person name="Lucas S."/>
            <person name="Copeland A."/>
            <person name="Lapidus A."/>
            <person name="Glavina del Rio T."/>
            <person name="Dalin E."/>
            <person name="Tice H."/>
            <person name="Bruce D."/>
            <person name="Goodwin L."/>
            <person name="Pitluck S."/>
            <person name="Peters L."/>
            <person name="Kyrpides N."/>
            <person name="Mavromatis K."/>
            <person name="Ivanova N."/>
            <person name="Markowitz V."/>
            <person name="Cheng J.-F."/>
            <person name="Hugenholtz P."/>
            <person name="Woyke T."/>
            <person name="Wu D."/>
            <person name="Gronow S."/>
            <person name="Wellnitz S."/>
            <person name="Brambilla E."/>
            <person name="Klenk H.-P."/>
            <person name="Eisen J.A."/>
        </authorList>
    </citation>
    <scope>NUCLEOTIDE SEQUENCE [LARGE SCALE GENOMIC DNA]</scope>
    <source>
        <strain evidence="2 3">DSM 2985</strain>
    </source>
</reference>
<dbReference type="EMBL" id="AGRW01000042">
    <property type="protein sequence ID" value="EIC02175.1"/>
    <property type="molecule type" value="Genomic_DNA"/>
</dbReference>
<dbReference type="STRING" id="907348.TresaDRAFT_2155"/>
<organism evidence="2 3">
    <name type="scientific">Treponema saccharophilum DSM 2985</name>
    <dbReference type="NCBI Taxonomy" id="907348"/>
    <lineage>
        <taxon>Bacteria</taxon>
        <taxon>Pseudomonadati</taxon>
        <taxon>Spirochaetota</taxon>
        <taxon>Spirochaetia</taxon>
        <taxon>Spirochaetales</taxon>
        <taxon>Treponemataceae</taxon>
        <taxon>Treponema</taxon>
    </lineage>
</organism>
<dbReference type="GO" id="GO:0047429">
    <property type="term" value="F:nucleoside triphosphate diphosphatase activity"/>
    <property type="evidence" value="ECO:0007669"/>
    <property type="project" value="InterPro"/>
</dbReference>
<comment type="caution">
    <text evidence="2">The sequence shown here is derived from an EMBL/GenBank/DDBJ whole genome shotgun (WGS) entry which is preliminary data.</text>
</comment>
<evidence type="ECO:0000259" key="1">
    <source>
        <dbReference type="Pfam" id="PF03819"/>
    </source>
</evidence>
<feature type="domain" description="NTP pyrophosphohydrolase MazG-like" evidence="1">
    <location>
        <begin position="163"/>
        <end position="224"/>
    </location>
</feature>
<dbReference type="GO" id="GO:0046081">
    <property type="term" value="P:dUTP catabolic process"/>
    <property type="evidence" value="ECO:0007669"/>
    <property type="project" value="TreeGrafter"/>
</dbReference>
<dbReference type="OrthoDB" id="9808939at2"/>
<dbReference type="NCBIfam" id="TIGR00444">
    <property type="entry name" value="mazG"/>
    <property type="match status" value="1"/>
</dbReference>
<proteinExistence type="predicted"/>
<dbReference type="RefSeq" id="WP_002703553.1">
    <property type="nucleotide sequence ID" value="NZ_AGRW01000042.1"/>
</dbReference>
<dbReference type="InterPro" id="IPR048015">
    <property type="entry name" value="NTP-PPase_MazG-like_N"/>
</dbReference>
<protein>
    <submittedName>
        <fullName evidence="2">MazG family protein</fullName>
    </submittedName>
</protein>
<dbReference type="GO" id="GO:0046061">
    <property type="term" value="P:dATP catabolic process"/>
    <property type="evidence" value="ECO:0007669"/>
    <property type="project" value="TreeGrafter"/>
</dbReference>
<dbReference type="GO" id="GO:0006203">
    <property type="term" value="P:dGTP catabolic process"/>
    <property type="evidence" value="ECO:0007669"/>
    <property type="project" value="TreeGrafter"/>
</dbReference>
<dbReference type="InterPro" id="IPR048011">
    <property type="entry name" value="NTP-PPase_MazG-like_C"/>
</dbReference>
<feature type="domain" description="NTP pyrophosphohydrolase MazG-like" evidence="1">
    <location>
        <begin position="26"/>
        <end position="99"/>
    </location>
</feature>
<dbReference type="SUPFAM" id="SSF101386">
    <property type="entry name" value="all-alpha NTP pyrophosphatases"/>
    <property type="match status" value="2"/>
</dbReference>